<evidence type="ECO:0000313" key="2">
    <source>
        <dbReference type="EMBL" id="KAJ0962437.1"/>
    </source>
</evidence>
<protein>
    <submittedName>
        <fullName evidence="2">Uncharacterized protein</fullName>
    </submittedName>
</protein>
<reference evidence="2" key="2">
    <citation type="journal article" date="2022" name="Hortic Res">
        <title>The genome of Dioscorea zingiberensis sheds light on the biosynthesis, origin and evolution of the medicinally important diosgenin saponins.</title>
        <authorList>
            <person name="Li Y."/>
            <person name="Tan C."/>
            <person name="Li Z."/>
            <person name="Guo J."/>
            <person name="Li S."/>
            <person name="Chen X."/>
            <person name="Wang C."/>
            <person name="Dai X."/>
            <person name="Yang H."/>
            <person name="Song W."/>
            <person name="Hou L."/>
            <person name="Xu J."/>
            <person name="Tong Z."/>
            <person name="Xu A."/>
            <person name="Yuan X."/>
            <person name="Wang W."/>
            <person name="Yang Q."/>
            <person name="Chen L."/>
            <person name="Sun Z."/>
            <person name="Wang K."/>
            <person name="Pan B."/>
            <person name="Chen J."/>
            <person name="Bao Y."/>
            <person name="Liu F."/>
            <person name="Qi X."/>
            <person name="Gang D.R."/>
            <person name="Wen J."/>
            <person name="Li J."/>
        </authorList>
    </citation>
    <scope>NUCLEOTIDE SEQUENCE</scope>
    <source>
        <strain evidence="2">Dzin_1.0</strain>
    </source>
</reference>
<dbReference type="PANTHER" id="PTHR36382:SF2">
    <property type="entry name" value="OS04G0635700 PROTEIN"/>
    <property type="match status" value="1"/>
</dbReference>
<evidence type="ECO:0000256" key="1">
    <source>
        <dbReference type="SAM" id="MobiDB-lite"/>
    </source>
</evidence>
<accession>A0A9D5BWR1</accession>
<name>A0A9D5BWR1_9LILI</name>
<evidence type="ECO:0000313" key="3">
    <source>
        <dbReference type="Proteomes" id="UP001085076"/>
    </source>
</evidence>
<proteinExistence type="predicted"/>
<gene>
    <name evidence="2" type="ORF">J5N97_030265</name>
</gene>
<keyword evidence="3" id="KW-1185">Reference proteome</keyword>
<dbReference type="AlphaFoldDB" id="A0A9D5BWR1"/>
<sequence length="102" mass="11645">MNSSPSRECSRSPAVFSPKSGRKASEIEWQIERKRRRGSGISAWIEAAFLEDNFKGAEEKGQRRSFLSFEEAGLVDISGLSTHERFLWRLTISSLNLLKNKR</sequence>
<dbReference type="EMBL" id="JAGGNH010000010">
    <property type="protein sequence ID" value="KAJ0962437.1"/>
    <property type="molecule type" value="Genomic_DNA"/>
</dbReference>
<dbReference type="OrthoDB" id="2020083at2759"/>
<reference evidence="2" key="1">
    <citation type="submission" date="2021-03" db="EMBL/GenBank/DDBJ databases">
        <authorList>
            <person name="Li Z."/>
            <person name="Yang C."/>
        </authorList>
    </citation>
    <scope>NUCLEOTIDE SEQUENCE</scope>
    <source>
        <strain evidence="2">Dzin_1.0</strain>
        <tissue evidence="2">Leaf</tissue>
    </source>
</reference>
<organism evidence="2 3">
    <name type="scientific">Dioscorea zingiberensis</name>
    <dbReference type="NCBI Taxonomy" id="325984"/>
    <lineage>
        <taxon>Eukaryota</taxon>
        <taxon>Viridiplantae</taxon>
        <taxon>Streptophyta</taxon>
        <taxon>Embryophyta</taxon>
        <taxon>Tracheophyta</taxon>
        <taxon>Spermatophyta</taxon>
        <taxon>Magnoliopsida</taxon>
        <taxon>Liliopsida</taxon>
        <taxon>Dioscoreales</taxon>
        <taxon>Dioscoreaceae</taxon>
        <taxon>Dioscorea</taxon>
    </lineage>
</organism>
<dbReference type="PANTHER" id="PTHR36382">
    <property type="entry name" value="OSJNBA0043L09.26 PROTEIN"/>
    <property type="match status" value="1"/>
</dbReference>
<comment type="caution">
    <text evidence="2">The sequence shown here is derived from an EMBL/GenBank/DDBJ whole genome shotgun (WGS) entry which is preliminary data.</text>
</comment>
<dbReference type="Proteomes" id="UP001085076">
    <property type="component" value="Miscellaneous, Linkage group lg10"/>
</dbReference>
<feature type="region of interest" description="Disordered" evidence="1">
    <location>
        <begin position="1"/>
        <end position="23"/>
    </location>
</feature>